<feature type="binding site" evidence="7">
    <location>
        <position position="133"/>
    </location>
    <ligand>
        <name>Zn(2+)</name>
        <dbReference type="ChEBI" id="CHEBI:29105"/>
    </ligand>
</feature>
<evidence type="ECO:0000256" key="4">
    <source>
        <dbReference type="ARBA" id="ARBA00023277"/>
    </source>
</evidence>
<dbReference type="InterPro" id="IPR032466">
    <property type="entry name" value="Metal_Hydrolase"/>
</dbReference>
<dbReference type="SUPFAM" id="SSF51338">
    <property type="entry name" value="Composite domain of metallo-dependent hydrolases"/>
    <property type="match status" value="1"/>
</dbReference>
<dbReference type="InterPro" id="IPR003764">
    <property type="entry name" value="GlcNAc_6-P_deAcase"/>
</dbReference>
<dbReference type="InterPro" id="IPR011059">
    <property type="entry name" value="Metal-dep_hydrolase_composite"/>
</dbReference>
<organism evidence="9 10">
    <name type="scientific">Sphingobacterium spiritivorum</name>
    <name type="common">Flavobacterium spiritivorum</name>
    <dbReference type="NCBI Taxonomy" id="258"/>
    <lineage>
        <taxon>Bacteria</taxon>
        <taxon>Pseudomonadati</taxon>
        <taxon>Bacteroidota</taxon>
        <taxon>Sphingobacteriia</taxon>
        <taxon>Sphingobacteriales</taxon>
        <taxon>Sphingobacteriaceae</taxon>
        <taxon>Sphingobacterium</taxon>
    </lineage>
</organism>
<sequence length="399" mass="43500">MTKLLLHNCILVLPASLLENGYVYVEDNRITGIGQGTPEMQDGTVKTIDLKGRYVAPGFIDMHVHGGGGYDFMDATVEAFLGVSETHVRYGTTAMCPTTLTADSENLYAVLDTYATALPQNKRGAAWLGLHLEGPYLAMNQRGAQDPKYIRNPDVKEYSSILDYSPHITRWSAAPELPGALAFGDYLQSRGVIPSLAHTDALFEEVVEGYEHGYRLATHFYSAMSTIVRKNAKRYAGVIEAGYYLDGMDVEIIADGIHVPAPLLKLIYKIKGPARIALVTDAMRAAAMPEGPSVLGRVQDGLPVLVEGGVAKLPDRSAFAGSVATCNQLVRNYRDLAGIPLEEVVSMLTEVPARILGVQDRKGSLKTGKDADLVVFDQNIEVYMTIVEGEIRYDRLTTT</sequence>
<name>A0A380CX35_SPHSI</name>
<dbReference type="PANTHER" id="PTHR11113">
    <property type="entry name" value="N-ACETYLGLUCOSAMINE-6-PHOSPHATE DEACETYLASE"/>
    <property type="match status" value="1"/>
</dbReference>
<feature type="domain" description="Amidohydrolase-related" evidence="8">
    <location>
        <begin position="54"/>
        <end position="391"/>
    </location>
</feature>
<feature type="binding site" evidence="7">
    <location>
        <position position="198"/>
    </location>
    <ligand>
        <name>Zn(2+)</name>
        <dbReference type="ChEBI" id="CHEBI:29105"/>
    </ligand>
</feature>
<dbReference type="Proteomes" id="UP000254893">
    <property type="component" value="Unassembled WGS sequence"/>
</dbReference>
<dbReference type="PANTHER" id="PTHR11113:SF14">
    <property type="entry name" value="N-ACETYLGLUCOSAMINE-6-PHOSPHATE DEACETYLASE"/>
    <property type="match status" value="1"/>
</dbReference>
<dbReference type="CDD" id="cd00854">
    <property type="entry name" value="NagA"/>
    <property type="match status" value="1"/>
</dbReference>
<feature type="binding site" evidence="7">
    <location>
        <position position="219"/>
    </location>
    <ligand>
        <name>Zn(2+)</name>
        <dbReference type="ChEBI" id="CHEBI:29105"/>
    </ligand>
</feature>
<feature type="active site" description="Proton donor/acceptor" evidence="6">
    <location>
        <position position="281"/>
    </location>
</feature>
<evidence type="ECO:0000256" key="6">
    <source>
        <dbReference type="PIRSR" id="PIRSR038994-1"/>
    </source>
</evidence>
<keyword evidence="2 7" id="KW-0479">Metal-binding</keyword>
<keyword evidence="4 5" id="KW-0119">Carbohydrate metabolism</keyword>
<comment type="similarity">
    <text evidence="1 5">Belongs to the metallo-dependent hydrolases superfamily. NagA family.</text>
</comment>
<protein>
    <submittedName>
        <fullName evidence="9">N-acetylglucosamine-6-phosphate deacetylase</fullName>
        <ecNumber evidence="9">3.5.1.25</ecNumber>
    </submittedName>
</protein>
<dbReference type="AlphaFoldDB" id="A0A380CX35"/>
<reference evidence="9 10" key="1">
    <citation type="submission" date="2018-06" db="EMBL/GenBank/DDBJ databases">
        <authorList>
            <consortium name="Pathogen Informatics"/>
            <person name="Doyle S."/>
        </authorList>
    </citation>
    <scope>NUCLEOTIDE SEQUENCE [LARGE SCALE GENOMIC DNA]</scope>
    <source>
        <strain evidence="9 10">NCTC11388</strain>
    </source>
</reference>
<dbReference type="Gene3D" id="3.20.20.140">
    <property type="entry name" value="Metal-dependent hydrolases"/>
    <property type="match status" value="1"/>
</dbReference>
<dbReference type="Gene3D" id="2.30.40.10">
    <property type="entry name" value="Urease, subunit C, domain 1"/>
    <property type="match status" value="1"/>
</dbReference>
<dbReference type="GO" id="GO:0008448">
    <property type="term" value="F:N-acetylglucosamine-6-phosphate deacetylase activity"/>
    <property type="evidence" value="ECO:0007669"/>
    <property type="project" value="UniProtKB-EC"/>
</dbReference>
<dbReference type="GO" id="GO:0046872">
    <property type="term" value="F:metal ion binding"/>
    <property type="evidence" value="ECO:0007669"/>
    <property type="project" value="UniProtKB-KW"/>
</dbReference>
<evidence type="ECO:0000256" key="3">
    <source>
        <dbReference type="ARBA" id="ARBA00022801"/>
    </source>
</evidence>
<dbReference type="InterPro" id="IPR006680">
    <property type="entry name" value="Amidohydro-rel"/>
</dbReference>
<evidence type="ECO:0000256" key="1">
    <source>
        <dbReference type="ARBA" id="ARBA00010716"/>
    </source>
</evidence>
<evidence type="ECO:0000313" key="10">
    <source>
        <dbReference type="Proteomes" id="UP000254893"/>
    </source>
</evidence>
<dbReference type="FunFam" id="3.20.20.140:FF:000004">
    <property type="entry name" value="N-acetylglucosamine-6-phosphate deacetylase"/>
    <property type="match status" value="1"/>
</dbReference>
<proteinExistence type="inferred from homology"/>
<dbReference type="NCBIfam" id="TIGR00221">
    <property type="entry name" value="nagA"/>
    <property type="match status" value="1"/>
</dbReference>
<dbReference type="RefSeq" id="WP_115171920.1">
    <property type="nucleotide sequence ID" value="NZ_UGYW01000002.1"/>
</dbReference>
<evidence type="ECO:0000256" key="2">
    <source>
        <dbReference type="ARBA" id="ARBA00022723"/>
    </source>
</evidence>
<gene>
    <name evidence="9" type="primary">nagA_4</name>
    <name evidence="9" type="ORF">NCTC11388_04826</name>
</gene>
<dbReference type="EC" id="3.5.1.25" evidence="9"/>
<evidence type="ECO:0000313" key="9">
    <source>
        <dbReference type="EMBL" id="SUJ30579.1"/>
    </source>
</evidence>
<dbReference type="PIRSF" id="PIRSF038994">
    <property type="entry name" value="NagA"/>
    <property type="match status" value="1"/>
</dbReference>
<evidence type="ECO:0000256" key="5">
    <source>
        <dbReference type="PIRNR" id="PIRNR038994"/>
    </source>
</evidence>
<dbReference type="EMBL" id="UGYW01000002">
    <property type="protein sequence ID" value="SUJ30579.1"/>
    <property type="molecule type" value="Genomic_DNA"/>
</dbReference>
<comment type="cofactor">
    <cofactor evidence="7">
        <name>a divalent metal cation</name>
        <dbReference type="ChEBI" id="CHEBI:60240"/>
    </cofactor>
    <text evidence="7">Binds 1 divalent metal cation per subunit.</text>
</comment>
<evidence type="ECO:0000259" key="8">
    <source>
        <dbReference type="Pfam" id="PF01979"/>
    </source>
</evidence>
<evidence type="ECO:0000256" key="7">
    <source>
        <dbReference type="PIRSR" id="PIRSR038994-3"/>
    </source>
</evidence>
<accession>A0A380CX35</accession>
<dbReference type="SUPFAM" id="SSF51556">
    <property type="entry name" value="Metallo-dependent hydrolases"/>
    <property type="match status" value="1"/>
</dbReference>
<keyword evidence="3 5" id="KW-0378">Hydrolase</keyword>
<dbReference type="Pfam" id="PF01979">
    <property type="entry name" value="Amidohydro_1"/>
    <property type="match status" value="1"/>
</dbReference>
<dbReference type="GO" id="GO:0006046">
    <property type="term" value="P:N-acetylglucosamine catabolic process"/>
    <property type="evidence" value="ECO:0007669"/>
    <property type="project" value="TreeGrafter"/>
</dbReference>